<dbReference type="Pfam" id="PF08666">
    <property type="entry name" value="SAF"/>
    <property type="match status" value="1"/>
</dbReference>
<evidence type="ECO:0008006" key="5">
    <source>
        <dbReference type="Google" id="ProtNLM"/>
    </source>
</evidence>
<feature type="domain" description="SAF" evidence="1">
    <location>
        <begin position="47"/>
        <end position="108"/>
    </location>
</feature>
<dbReference type="AlphaFoldDB" id="A0A1E3WLR0"/>
<name>A0A1E3WLR0_9VIBR</name>
<proteinExistence type="predicted"/>
<dbReference type="NCBIfam" id="TIGR03177">
    <property type="entry name" value="pilus_cpaB"/>
    <property type="match status" value="1"/>
</dbReference>
<dbReference type="PATRIC" id="fig|45658.8.peg.683"/>
<dbReference type="RefSeq" id="WP_069446090.1">
    <property type="nucleotide sequence ID" value="NZ_MDCJ01000002.1"/>
</dbReference>
<evidence type="ECO:0000259" key="2">
    <source>
        <dbReference type="Pfam" id="PF16976"/>
    </source>
</evidence>
<dbReference type="InterPro" id="IPR017592">
    <property type="entry name" value="Pilus_assmbl_Flp-typ_CpaB"/>
</dbReference>
<evidence type="ECO:0000313" key="3">
    <source>
        <dbReference type="EMBL" id="ODS10437.1"/>
    </source>
</evidence>
<sequence length="264" mass="27988">MKFKVLVPIALIAIGAGLYGLSSQYFAKNTEVPAGSAVNEPELASIYVVAKEILKGEAVTKASLEIQRIPEAQALQMGIDTSQPLNLPKGGVAMQDIPAGEYITPSTLISPEDAGYINAVIDADKVPYAIAVNPTDIIGGLITHGTLVDVVALSSEQQNLANEDTVTSYQTVSVSPVLMAVKVIKVSQETHQDGRNKSVTTVTLILELTQKQVAKLAIAKNIAQLEVHKSLGLQEASELQANSGDVLPDYRAIVEFRAGEATIK</sequence>
<evidence type="ECO:0000313" key="4">
    <source>
        <dbReference type="Proteomes" id="UP000095131"/>
    </source>
</evidence>
<dbReference type="EMBL" id="MDCJ01000002">
    <property type="protein sequence ID" value="ODS10437.1"/>
    <property type="molecule type" value="Genomic_DNA"/>
</dbReference>
<dbReference type="InterPro" id="IPR031571">
    <property type="entry name" value="RcpC_dom"/>
</dbReference>
<dbReference type="OrthoDB" id="6400671at2"/>
<organism evidence="3 4">
    <name type="scientific">Vibrio scophthalmi</name>
    <dbReference type="NCBI Taxonomy" id="45658"/>
    <lineage>
        <taxon>Bacteria</taxon>
        <taxon>Pseudomonadati</taxon>
        <taxon>Pseudomonadota</taxon>
        <taxon>Gammaproteobacteria</taxon>
        <taxon>Vibrionales</taxon>
        <taxon>Vibrionaceae</taxon>
        <taxon>Vibrio</taxon>
    </lineage>
</organism>
<feature type="domain" description="Flp pilus assembly protein RcpC/CpaB" evidence="2">
    <location>
        <begin position="117"/>
        <end position="226"/>
    </location>
</feature>
<dbReference type="Pfam" id="PF16976">
    <property type="entry name" value="RcpC"/>
    <property type="match status" value="1"/>
</dbReference>
<reference evidence="3 4" key="1">
    <citation type="submission" date="2016-08" db="EMBL/GenBank/DDBJ databases">
        <title>Genome sequencing of Vibrio scophthalmi strain FP3289, an isolated from Paralichthys olivaceus.</title>
        <authorList>
            <person name="Han H.-J."/>
        </authorList>
    </citation>
    <scope>NUCLEOTIDE SEQUENCE [LARGE SCALE GENOMIC DNA]</scope>
    <source>
        <strain evidence="3 4">FP3289</strain>
    </source>
</reference>
<evidence type="ECO:0000259" key="1">
    <source>
        <dbReference type="Pfam" id="PF08666"/>
    </source>
</evidence>
<protein>
    <recommendedName>
        <fullName evidence="5">SAF domain-containing protein</fullName>
    </recommendedName>
</protein>
<gene>
    <name evidence="3" type="ORF">VSF3289_00692</name>
</gene>
<dbReference type="Proteomes" id="UP000095131">
    <property type="component" value="Unassembled WGS sequence"/>
</dbReference>
<accession>A0A1E3WLR0</accession>
<comment type="caution">
    <text evidence="3">The sequence shown here is derived from an EMBL/GenBank/DDBJ whole genome shotgun (WGS) entry which is preliminary data.</text>
</comment>
<dbReference type="InterPro" id="IPR013974">
    <property type="entry name" value="SAF"/>
</dbReference>
<dbReference type="CDD" id="cd11614">
    <property type="entry name" value="SAF_CpaB_FlgA_like"/>
    <property type="match status" value="1"/>
</dbReference>